<evidence type="ECO:0000256" key="5">
    <source>
        <dbReference type="SAM" id="MobiDB-lite"/>
    </source>
</evidence>
<dbReference type="EMBL" id="ML735218">
    <property type="protein sequence ID" value="KAE8395440.1"/>
    <property type="molecule type" value="Genomic_DNA"/>
</dbReference>
<dbReference type="GO" id="GO:0016020">
    <property type="term" value="C:membrane"/>
    <property type="evidence" value="ECO:0007669"/>
    <property type="project" value="UniProtKB-SubCell"/>
</dbReference>
<evidence type="ECO:0008006" key="9">
    <source>
        <dbReference type="Google" id="ProtNLM"/>
    </source>
</evidence>
<dbReference type="InterPro" id="IPR051694">
    <property type="entry name" value="Immunoregulatory_rcpt-like"/>
</dbReference>
<keyword evidence="4 6" id="KW-0472">Membrane</keyword>
<evidence type="ECO:0000256" key="4">
    <source>
        <dbReference type="ARBA" id="ARBA00023136"/>
    </source>
</evidence>
<keyword evidence="2 6" id="KW-0812">Transmembrane</keyword>
<evidence type="ECO:0000313" key="8">
    <source>
        <dbReference type="EMBL" id="KAE8395440.1"/>
    </source>
</evidence>
<name>A0A5N7CMF6_PETAA</name>
<evidence type="ECO:0000256" key="7">
    <source>
        <dbReference type="SAM" id="SignalP"/>
    </source>
</evidence>
<evidence type="ECO:0000256" key="2">
    <source>
        <dbReference type="ARBA" id="ARBA00022692"/>
    </source>
</evidence>
<feature type="region of interest" description="Disordered" evidence="5">
    <location>
        <begin position="226"/>
        <end position="248"/>
    </location>
</feature>
<dbReference type="GO" id="GO:0071944">
    <property type="term" value="C:cell periphery"/>
    <property type="evidence" value="ECO:0007669"/>
    <property type="project" value="UniProtKB-ARBA"/>
</dbReference>
<reference evidence="8" key="1">
    <citation type="submission" date="2019-04" db="EMBL/GenBank/DDBJ databases">
        <title>Friends and foes A comparative genomics studyof 23 Aspergillus species from section Flavi.</title>
        <authorList>
            <consortium name="DOE Joint Genome Institute"/>
            <person name="Kjaerbolling I."/>
            <person name="Vesth T."/>
            <person name="Frisvad J.C."/>
            <person name="Nybo J.L."/>
            <person name="Theobald S."/>
            <person name="Kildgaard S."/>
            <person name="Isbrandt T."/>
            <person name="Kuo A."/>
            <person name="Sato A."/>
            <person name="Lyhne E.K."/>
            <person name="Kogle M.E."/>
            <person name="Wiebenga A."/>
            <person name="Kun R.S."/>
            <person name="Lubbers R.J."/>
            <person name="Makela M.R."/>
            <person name="Barry K."/>
            <person name="Chovatia M."/>
            <person name="Clum A."/>
            <person name="Daum C."/>
            <person name="Haridas S."/>
            <person name="He G."/>
            <person name="LaButti K."/>
            <person name="Lipzen A."/>
            <person name="Mondo S."/>
            <person name="Riley R."/>
            <person name="Salamov A."/>
            <person name="Simmons B.A."/>
            <person name="Magnuson J.K."/>
            <person name="Henrissat B."/>
            <person name="Mortensen U.H."/>
            <person name="Larsen T.O."/>
            <person name="Devries R.P."/>
            <person name="Grigoriev I.V."/>
            <person name="Machida M."/>
            <person name="Baker S.E."/>
            <person name="Andersen M.R."/>
        </authorList>
    </citation>
    <scope>NUCLEOTIDE SEQUENCE [LARGE SCALE GENOMIC DNA]</scope>
    <source>
        <strain evidence="8">IBT 14317</strain>
    </source>
</reference>
<feature type="region of interest" description="Disordered" evidence="5">
    <location>
        <begin position="170"/>
        <end position="196"/>
    </location>
</feature>
<feature type="transmembrane region" description="Helical" evidence="6">
    <location>
        <begin position="136"/>
        <end position="158"/>
    </location>
</feature>
<accession>A0A5N7CMF6</accession>
<organism evidence="8">
    <name type="scientific">Petromyces alliaceus</name>
    <name type="common">Aspergillus alliaceus</name>
    <dbReference type="NCBI Taxonomy" id="209559"/>
    <lineage>
        <taxon>Eukaryota</taxon>
        <taxon>Fungi</taxon>
        <taxon>Dikarya</taxon>
        <taxon>Ascomycota</taxon>
        <taxon>Pezizomycotina</taxon>
        <taxon>Eurotiomycetes</taxon>
        <taxon>Eurotiomycetidae</taxon>
        <taxon>Eurotiales</taxon>
        <taxon>Aspergillaceae</taxon>
        <taxon>Aspergillus</taxon>
        <taxon>Aspergillus subgen. Circumdati</taxon>
    </lineage>
</organism>
<feature type="compositionally biased region" description="Basic and acidic residues" evidence="5">
    <location>
        <begin position="233"/>
        <end position="248"/>
    </location>
</feature>
<feature type="signal peptide" evidence="7">
    <location>
        <begin position="1"/>
        <end position="16"/>
    </location>
</feature>
<keyword evidence="3 6" id="KW-1133">Transmembrane helix</keyword>
<evidence type="ECO:0000256" key="6">
    <source>
        <dbReference type="SAM" id="Phobius"/>
    </source>
</evidence>
<keyword evidence="7" id="KW-0732">Signal</keyword>
<feature type="chain" id="PRO_5024846524" description="Mid2 domain-containing protein" evidence="7">
    <location>
        <begin position="17"/>
        <end position="248"/>
    </location>
</feature>
<dbReference type="PANTHER" id="PTHR15549">
    <property type="entry name" value="PAIRED IMMUNOGLOBULIN-LIKE TYPE 2 RECEPTOR"/>
    <property type="match status" value="1"/>
</dbReference>
<protein>
    <recommendedName>
        <fullName evidence="9">Mid2 domain-containing protein</fullName>
    </recommendedName>
</protein>
<sequence>MLPILTILSVVAQANAWVYVTRNASNDRNSWHSDDVQPCTPIDQSTKYKFLWDAQGGDWCIYLHEDRNCTNLYKYECSNRDWNEAPSATLGSFSIETGYSSSSLLTATSTPTDQSKLPSSTPQPQLPSSSLSGGQIAGAVIGSVAGAVLIALVAFFLGRCRRKPLYSRPEMTTTNVNSPAKEVVQQPQSPPAEDSNTVFNTPPTAFPAPTHIQSMPAELVADGRTVEMSDSQRVVEIEDNQKRDIDNP</sequence>
<dbReference type="Proteomes" id="UP000326877">
    <property type="component" value="Unassembled WGS sequence"/>
</dbReference>
<dbReference type="CDD" id="cd12087">
    <property type="entry name" value="TM_EGFR-like"/>
    <property type="match status" value="1"/>
</dbReference>
<dbReference type="OrthoDB" id="4505626at2759"/>
<comment type="subcellular location">
    <subcellularLocation>
        <location evidence="1">Membrane</location>
        <topology evidence="1">Single-pass membrane protein</topology>
    </subcellularLocation>
</comment>
<gene>
    <name evidence="8" type="ORF">BDV23DRAFT_178493</name>
</gene>
<feature type="region of interest" description="Disordered" evidence="5">
    <location>
        <begin position="104"/>
        <end position="132"/>
    </location>
</feature>
<evidence type="ECO:0000256" key="1">
    <source>
        <dbReference type="ARBA" id="ARBA00004167"/>
    </source>
</evidence>
<proteinExistence type="predicted"/>
<evidence type="ECO:0000256" key="3">
    <source>
        <dbReference type="ARBA" id="ARBA00022989"/>
    </source>
</evidence>
<dbReference type="AlphaFoldDB" id="A0A5N7CMF6"/>